<dbReference type="RefSeq" id="WP_147571780.1">
    <property type="nucleotide sequence ID" value="NZ_JACOPO010000003.1"/>
</dbReference>
<gene>
    <name evidence="1" type="primary">yunB</name>
    <name evidence="1" type="ORF">H8S11_06460</name>
</gene>
<dbReference type="NCBIfam" id="TIGR02832">
    <property type="entry name" value="spo_yunB"/>
    <property type="match status" value="1"/>
</dbReference>
<dbReference type="InterPro" id="IPR014197">
    <property type="entry name" value="Sporulation_prot_YunB"/>
</dbReference>
<dbReference type="EMBL" id="JACOPO010000003">
    <property type="protein sequence ID" value="MBC5722451.1"/>
    <property type="molecule type" value="Genomic_DNA"/>
</dbReference>
<proteinExistence type="predicted"/>
<sequence length="243" mass="26484">MVMGPLRRELYRKIHGGLFYRSAGRGVGRSYSFPVHVPRWLVTLGVALLLSFSIISFLESRIKPVIAAAATTQIQNQLTGLIERSVVEDLAQRQLGYGDLVTIQREESGAITSLSTDMASMNQLRAYLVNQILEELDGIDVSTIQIPIGSLFDSELLWAAGPSLHVRAMSVGTVQAEFESEFSEAGVNQTRHRIWLHLSIPATVLLAGSAIEVPLDTELCVAETVIVGQVPNTYLSLDGISGH</sequence>
<comment type="caution">
    <text evidence="1">The sequence shown here is derived from an EMBL/GenBank/DDBJ whole genome shotgun (WGS) entry which is preliminary data.</text>
</comment>
<keyword evidence="2" id="KW-1185">Reference proteome</keyword>
<evidence type="ECO:0000313" key="1">
    <source>
        <dbReference type="EMBL" id="MBC5722451.1"/>
    </source>
</evidence>
<dbReference type="Proteomes" id="UP000628736">
    <property type="component" value="Unassembled WGS sequence"/>
</dbReference>
<accession>A0A8J6MCZ9</accession>
<dbReference type="PIRSF" id="PIRSF021383">
    <property type="entry name" value="YunB"/>
    <property type="match status" value="1"/>
</dbReference>
<organism evidence="1 2">
    <name type="scientific">Flintibacter hominis</name>
    <dbReference type="NCBI Taxonomy" id="2763048"/>
    <lineage>
        <taxon>Bacteria</taxon>
        <taxon>Bacillati</taxon>
        <taxon>Bacillota</taxon>
        <taxon>Clostridia</taxon>
        <taxon>Eubacteriales</taxon>
        <taxon>Flintibacter</taxon>
    </lineage>
</organism>
<protein>
    <submittedName>
        <fullName evidence="1">Sporulation protein YunB</fullName>
    </submittedName>
</protein>
<dbReference type="Pfam" id="PF09560">
    <property type="entry name" value="Spore_YunB"/>
    <property type="match status" value="1"/>
</dbReference>
<name>A0A8J6MCZ9_9FIRM</name>
<evidence type="ECO:0000313" key="2">
    <source>
        <dbReference type="Proteomes" id="UP000628736"/>
    </source>
</evidence>
<reference evidence="1" key="1">
    <citation type="submission" date="2020-08" db="EMBL/GenBank/DDBJ databases">
        <title>Genome public.</title>
        <authorList>
            <person name="Liu C."/>
            <person name="Sun Q."/>
        </authorList>
    </citation>
    <scope>NUCLEOTIDE SEQUENCE</scope>
    <source>
        <strain evidence="1">NSJ-23</strain>
    </source>
</reference>
<dbReference type="AlphaFoldDB" id="A0A8J6MCZ9"/>